<reference evidence="1 2" key="1">
    <citation type="submission" date="2013-11" db="EMBL/GenBank/DDBJ databases">
        <title>The Genome Sequence of Phytophthora parasitica P10297.</title>
        <authorList>
            <consortium name="The Broad Institute Genomics Platform"/>
            <person name="Russ C."/>
            <person name="Tyler B."/>
            <person name="Panabieres F."/>
            <person name="Shan W."/>
            <person name="Tripathy S."/>
            <person name="Grunwald N."/>
            <person name="Machado M."/>
            <person name="Johnson C.S."/>
            <person name="Walker B."/>
            <person name="Young S.K."/>
            <person name="Zeng Q."/>
            <person name="Gargeya S."/>
            <person name="Fitzgerald M."/>
            <person name="Haas B."/>
            <person name="Abouelleil A."/>
            <person name="Allen A.W."/>
            <person name="Alvarado L."/>
            <person name="Arachchi H.M."/>
            <person name="Berlin A.M."/>
            <person name="Chapman S.B."/>
            <person name="Gainer-Dewar J."/>
            <person name="Goldberg J."/>
            <person name="Griggs A."/>
            <person name="Gujja S."/>
            <person name="Hansen M."/>
            <person name="Howarth C."/>
            <person name="Imamovic A."/>
            <person name="Ireland A."/>
            <person name="Larimer J."/>
            <person name="McCowan C."/>
            <person name="Murphy C."/>
            <person name="Pearson M."/>
            <person name="Poon T.W."/>
            <person name="Priest M."/>
            <person name="Roberts A."/>
            <person name="Saif S."/>
            <person name="Shea T."/>
            <person name="Sisk P."/>
            <person name="Sykes S."/>
            <person name="Wortman J."/>
            <person name="Nusbaum C."/>
            <person name="Birren B."/>
        </authorList>
    </citation>
    <scope>NUCLEOTIDE SEQUENCE [LARGE SCALE GENOMIC DNA]</scope>
    <source>
        <strain evidence="1 2">P10297</strain>
    </source>
</reference>
<gene>
    <name evidence="1" type="ORF">F442_17183</name>
</gene>
<comment type="caution">
    <text evidence="1">The sequence shown here is derived from an EMBL/GenBank/DDBJ whole genome shotgun (WGS) entry which is preliminary data.</text>
</comment>
<sequence>MGMNKSYVIDIVDEVARVLYVVSKKAVSFPRDLDGWDAVQKDFMSGKKVGS</sequence>
<dbReference type="Proteomes" id="UP000018948">
    <property type="component" value="Unassembled WGS sequence"/>
</dbReference>
<protein>
    <submittedName>
        <fullName evidence="1">Uncharacterized protein</fullName>
    </submittedName>
</protein>
<evidence type="ECO:0000313" key="1">
    <source>
        <dbReference type="EMBL" id="ETP34517.1"/>
    </source>
</evidence>
<dbReference type="EMBL" id="ANIY01003613">
    <property type="protein sequence ID" value="ETP34517.1"/>
    <property type="molecule type" value="Genomic_DNA"/>
</dbReference>
<name>W2YI60_PHYNI</name>
<evidence type="ECO:0000313" key="2">
    <source>
        <dbReference type="Proteomes" id="UP000018948"/>
    </source>
</evidence>
<accession>W2YI60</accession>
<proteinExistence type="predicted"/>
<organism evidence="1 2">
    <name type="scientific">Phytophthora nicotianae P10297</name>
    <dbReference type="NCBI Taxonomy" id="1317064"/>
    <lineage>
        <taxon>Eukaryota</taxon>
        <taxon>Sar</taxon>
        <taxon>Stramenopiles</taxon>
        <taxon>Oomycota</taxon>
        <taxon>Peronosporomycetes</taxon>
        <taxon>Peronosporales</taxon>
        <taxon>Peronosporaceae</taxon>
        <taxon>Phytophthora</taxon>
    </lineage>
</organism>
<dbReference type="AlphaFoldDB" id="W2YI60"/>